<feature type="region of interest" description="Disordered" evidence="1">
    <location>
        <begin position="59"/>
        <end position="81"/>
    </location>
</feature>
<evidence type="ECO:0000313" key="3">
    <source>
        <dbReference type="Proteomes" id="UP001497382"/>
    </source>
</evidence>
<sequence>MYLLLEGIDQGPCPKPQFAYCCWDERMMSTEPDCFDIGTRYGVGRQSWRSWLGTLVHSRGSGSGSLDSAGGSLDSAGFPLF</sequence>
<feature type="compositionally biased region" description="Low complexity" evidence="1">
    <location>
        <begin position="64"/>
        <end position="81"/>
    </location>
</feature>
<name>A0AAV2AQW4_9ARAC</name>
<evidence type="ECO:0000256" key="1">
    <source>
        <dbReference type="SAM" id="MobiDB-lite"/>
    </source>
</evidence>
<organism evidence="2 3">
    <name type="scientific">Larinioides sclopetarius</name>
    <dbReference type="NCBI Taxonomy" id="280406"/>
    <lineage>
        <taxon>Eukaryota</taxon>
        <taxon>Metazoa</taxon>
        <taxon>Ecdysozoa</taxon>
        <taxon>Arthropoda</taxon>
        <taxon>Chelicerata</taxon>
        <taxon>Arachnida</taxon>
        <taxon>Araneae</taxon>
        <taxon>Araneomorphae</taxon>
        <taxon>Entelegynae</taxon>
        <taxon>Araneoidea</taxon>
        <taxon>Araneidae</taxon>
        <taxon>Larinioides</taxon>
    </lineage>
</organism>
<protein>
    <submittedName>
        <fullName evidence="2">Uncharacterized protein</fullName>
    </submittedName>
</protein>
<evidence type="ECO:0000313" key="2">
    <source>
        <dbReference type="EMBL" id="CAL1286420.1"/>
    </source>
</evidence>
<dbReference type="AlphaFoldDB" id="A0AAV2AQW4"/>
<comment type="caution">
    <text evidence="2">The sequence shown here is derived from an EMBL/GenBank/DDBJ whole genome shotgun (WGS) entry which is preliminary data.</text>
</comment>
<dbReference type="EMBL" id="CAXIEN010000203">
    <property type="protein sequence ID" value="CAL1286420.1"/>
    <property type="molecule type" value="Genomic_DNA"/>
</dbReference>
<keyword evidence="3" id="KW-1185">Reference proteome</keyword>
<dbReference type="Proteomes" id="UP001497382">
    <property type="component" value="Unassembled WGS sequence"/>
</dbReference>
<proteinExistence type="predicted"/>
<gene>
    <name evidence="2" type="ORF">LARSCL_LOCUS14235</name>
</gene>
<accession>A0AAV2AQW4</accession>
<reference evidence="2 3" key="1">
    <citation type="submission" date="2024-04" db="EMBL/GenBank/DDBJ databases">
        <authorList>
            <person name="Rising A."/>
            <person name="Reimegard J."/>
            <person name="Sonavane S."/>
            <person name="Akerstrom W."/>
            <person name="Nylinder S."/>
            <person name="Hedman E."/>
            <person name="Kallberg Y."/>
        </authorList>
    </citation>
    <scope>NUCLEOTIDE SEQUENCE [LARGE SCALE GENOMIC DNA]</scope>
</reference>